<dbReference type="GO" id="GO:0003677">
    <property type="term" value="F:DNA binding"/>
    <property type="evidence" value="ECO:0007669"/>
    <property type="project" value="UniProtKB-KW"/>
</dbReference>
<keyword evidence="1" id="KW-0805">Transcription regulation</keyword>
<dbReference type="InterPro" id="IPR039422">
    <property type="entry name" value="MarR/SlyA-like"/>
</dbReference>
<proteinExistence type="predicted"/>
<dbReference type="InterPro" id="IPR036390">
    <property type="entry name" value="WH_DNA-bd_sf"/>
</dbReference>
<dbReference type="InterPro" id="IPR036388">
    <property type="entry name" value="WH-like_DNA-bd_sf"/>
</dbReference>
<name>A0ABS5ML37_9STAP</name>
<feature type="coiled-coil region" evidence="4">
    <location>
        <begin position="116"/>
        <end position="143"/>
    </location>
</feature>
<keyword evidence="7" id="KW-1185">Reference proteome</keyword>
<dbReference type="RefSeq" id="WP_107509186.1">
    <property type="nucleotide sequence ID" value="NZ_JAAQPD010000025.1"/>
</dbReference>
<evidence type="ECO:0000256" key="4">
    <source>
        <dbReference type="SAM" id="Coils"/>
    </source>
</evidence>
<dbReference type="Gene3D" id="1.10.10.10">
    <property type="entry name" value="Winged helix-like DNA-binding domain superfamily/Winged helix DNA-binding domain"/>
    <property type="match status" value="1"/>
</dbReference>
<dbReference type="InterPro" id="IPR023187">
    <property type="entry name" value="Tscrpt_reg_MarR-type_CS"/>
</dbReference>
<accession>A0ABS5ML37</accession>
<dbReference type="PROSITE" id="PS50995">
    <property type="entry name" value="HTH_MARR_2"/>
    <property type="match status" value="1"/>
</dbReference>
<dbReference type="InterPro" id="IPR000835">
    <property type="entry name" value="HTH_MarR-typ"/>
</dbReference>
<keyword evidence="2 6" id="KW-0238">DNA-binding</keyword>
<keyword evidence="4" id="KW-0175">Coiled coil</keyword>
<evidence type="ECO:0000313" key="7">
    <source>
        <dbReference type="Proteomes" id="UP000681586"/>
    </source>
</evidence>
<evidence type="ECO:0000256" key="1">
    <source>
        <dbReference type="ARBA" id="ARBA00023015"/>
    </source>
</evidence>
<evidence type="ECO:0000256" key="3">
    <source>
        <dbReference type="ARBA" id="ARBA00023163"/>
    </source>
</evidence>
<dbReference type="PROSITE" id="PS01117">
    <property type="entry name" value="HTH_MARR_1"/>
    <property type="match status" value="1"/>
</dbReference>
<gene>
    <name evidence="6" type="ORF">JJQ58_03880</name>
</gene>
<keyword evidence="3" id="KW-0804">Transcription</keyword>
<dbReference type="Pfam" id="PF13463">
    <property type="entry name" value="HTH_27"/>
    <property type="match status" value="1"/>
</dbReference>
<protein>
    <submittedName>
        <fullName evidence="6">Winged helix DNA-binding protein</fullName>
    </submittedName>
</protein>
<evidence type="ECO:0000256" key="2">
    <source>
        <dbReference type="ARBA" id="ARBA00023125"/>
    </source>
</evidence>
<dbReference type="PANTHER" id="PTHR33164">
    <property type="entry name" value="TRANSCRIPTIONAL REGULATOR, MARR FAMILY"/>
    <property type="match status" value="1"/>
</dbReference>
<sequence length="145" mass="16956">MESFLFTYTNLYRPYIHHINAILEPYDLYAAQYKVLHDIANNEPTTLVQVSKRSFIEKPTARKIIKKLIDLELVQAVNSKEDKREKFLTLTEKGQQQFNEIHESIVIFQNNCLQAVEADDAELEKAQKLLEKLRNHLIEEVINNG</sequence>
<feature type="domain" description="HTH marR-type" evidence="5">
    <location>
        <begin position="1"/>
        <end position="135"/>
    </location>
</feature>
<dbReference type="SMART" id="SM00347">
    <property type="entry name" value="HTH_MARR"/>
    <property type="match status" value="1"/>
</dbReference>
<reference evidence="6 7" key="1">
    <citation type="submission" date="2021-05" db="EMBL/GenBank/DDBJ databases">
        <title>Staphylococcus fleurettii isolated from lake water in First Nation community in Manitoba, Canada.</title>
        <authorList>
            <person name="Bashar S."/>
            <person name="Murdock A."/>
            <person name="Patidar R."/>
            <person name="Golding G."/>
            <person name="Farenhorst A."/>
            <person name="Kumar A."/>
        </authorList>
    </citation>
    <scope>NUCLEOTIDE SEQUENCE [LARGE SCALE GENOMIC DNA]</scope>
    <source>
        <strain evidence="6 7">SF002</strain>
    </source>
</reference>
<dbReference type="PANTHER" id="PTHR33164:SF44">
    <property type="entry name" value="TRANSCRIPTIONAL REGULATORY PROTEIN"/>
    <property type="match status" value="1"/>
</dbReference>
<dbReference type="EMBL" id="JAGXBM010000003">
    <property type="protein sequence ID" value="MBS3696628.1"/>
    <property type="molecule type" value="Genomic_DNA"/>
</dbReference>
<dbReference type="SUPFAM" id="SSF46785">
    <property type="entry name" value="Winged helix' DNA-binding domain"/>
    <property type="match status" value="1"/>
</dbReference>
<organism evidence="6 7">
    <name type="scientific">Mammaliicoccus fleurettii</name>
    <dbReference type="NCBI Taxonomy" id="150056"/>
    <lineage>
        <taxon>Bacteria</taxon>
        <taxon>Bacillati</taxon>
        <taxon>Bacillota</taxon>
        <taxon>Bacilli</taxon>
        <taxon>Bacillales</taxon>
        <taxon>Staphylococcaceae</taxon>
        <taxon>Mammaliicoccus</taxon>
    </lineage>
</organism>
<evidence type="ECO:0000259" key="5">
    <source>
        <dbReference type="PROSITE" id="PS50995"/>
    </source>
</evidence>
<comment type="caution">
    <text evidence="6">The sequence shown here is derived from an EMBL/GenBank/DDBJ whole genome shotgun (WGS) entry which is preliminary data.</text>
</comment>
<dbReference type="Proteomes" id="UP000681586">
    <property type="component" value="Unassembled WGS sequence"/>
</dbReference>
<evidence type="ECO:0000313" key="6">
    <source>
        <dbReference type="EMBL" id="MBS3696628.1"/>
    </source>
</evidence>